<dbReference type="RefSeq" id="WP_148397715.1">
    <property type="nucleotide sequence ID" value="NZ_JAJAGH010000001.1"/>
</dbReference>
<feature type="transmembrane region" description="Helical" evidence="1">
    <location>
        <begin position="89"/>
        <end position="113"/>
    </location>
</feature>
<comment type="caution">
    <text evidence="2">The sequence shown here is derived from an EMBL/GenBank/DDBJ whole genome shotgun (WGS) entry which is preliminary data.</text>
</comment>
<keyword evidence="3" id="KW-1185">Reference proteome</keyword>
<feature type="transmembrane region" description="Helical" evidence="1">
    <location>
        <begin position="274"/>
        <end position="296"/>
    </location>
</feature>
<evidence type="ECO:0000313" key="3">
    <source>
        <dbReference type="Proteomes" id="UP001065549"/>
    </source>
</evidence>
<dbReference type="Proteomes" id="UP001065549">
    <property type="component" value="Unassembled WGS sequence"/>
</dbReference>
<proteinExistence type="predicted"/>
<evidence type="ECO:0008006" key="4">
    <source>
        <dbReference type="Google" id="ProtNLM"/>
    </source>
</evidence>
<evidence type="ECO:0000256" key="1">
    <source>
        <dbReference type="SAM" id="Phobius"/>
    </source>
</evidence>
<accession>A0A9J6QTX8</accession>
<organism evidence="2 3">
    <name type="scientific">Hominibacterium faecale</name>
    <dbReference type="NCBI Taxonomy" id="2839743"/>
    <lineage>
        <taxon>Bacteria</taxon>
        <taxon>Bacillati</taxon>
        <taxon>Bacillota</taxon>
        <taxon>Clostridia</taxon>
        <taxon>Peptostreptococcales</taxon>
        <taxon>Anaerovoracaceae</taxon>
        <taxon>Hominibacterium</taxon>
    </lineage>
</organism>
<feature type="transmembrane region" description="Helical" evidence="1">
    <location>
        <begin position="195"/>
        <end position="216"/>
    </location>
</feature>
<dbReference type="AlphaFoldDB" id="A0A9J6QTX8"/>
<feature type="transmembrane region" description="Helical" evidence="1">
    <location>
        <begin position="151"/>
        <end position="175"/>
    </location>
</feature>
<name>A0A9J6QTX8_9FIRM</name>
<feature type="transmembrane region" description="Helical" evidence="1">
    <location>
        <begin position="308"/>
        <end position="329"/>
    </location>
</feature>
<feature type="transmembrane region" description="Helical" evidence="1">
    <location>
        <begin position="335"/>
        <end position="353"/>
    </location>
</feature>
<dbReference type="InterPro" id="IPR038728">
    <property type="entry name" value="YkvI-like"/>
</dbReference>
<reference evidence="2" key="1">
    <citation type="submission" date="2022-09" db="EMBL/GenBank/DDBJ databases">
        <title>Culturomic study of gut microbiota in children with autism spectrum disorder.</title>
        <authorList>
            <person name="Efimov B.A."/>
            <person name="Chaplin A.V."/>
            <person name="Sokolova S.R."/>
            <person name="Pikina A.P."/>
            <person name="Korzhanova M."/>
            <person name="Belova V."/>
            <person name="Korostin D."/>
        </authorList>
    </citation>
    <scope>NUCLEOTIDE SEQUENCE</scope>
    <source>
        <strain evidence="2">ASD5510</strain>
    </source>
</reference>
<keyword evidence="1" id="KW-0812">Transmembrane</keyword>
<dbReference type="PANTHER" id="PTHR37814">
    <property type="entry name" value="CONSERVED MEMBRANE PROTEIN"/>
    <property type="match status" value="1"/>
</dbReference>
<feature type="transmembrane region" description="Helical" evidence="1">
    <location>
        <begin position="49"/>
        <end position="69"/>
    </location>
</feature>
<gene>
    <name evidence="2" type="ORF">OBO34_11820</name>
</gene>
<protein>
    <recommendedName>
        <fullName evidence="4">Membrane protein YkvI</fullName>
    </recommendedName>
</protein>
<keyword evidence="1" id="KW-0472">Membrane</keyword>
<evidence type="ECO:0000313" key="2">
    <source>
        <dbReference type="EMBL" id="MCU7379036.1"/>
    </source>
</evidence>
<feature type="transmembrane region" description="Helical" evidence="1">
    <location>
        <begin position="125"/>
        <end position="144"/>
    </location>
</feature>
<keyword evidence="1" id="KW-1133">Transmembrane helix</keyword>
<dbReference type="PANTHER" id="PTHR37814:SF1">
    <property type="entry name" value="MEMBRANE PROTEIN"/>
    <property type="match status" value="1"/>
</dbReference>
<sequence length="381" mass="41343">MLKIGKSEVRISMVIKLAGAFCAFLIGAGFATGQEIMQYFTNYGLAKGIGVMVVNCLLGAWTAAAIMNLGNESKDEQGLNSYKNLCGKYVGAFLSWFIPIFMFLTLVIMIAGFGSTLNQLFGTPNWVGCLVFAVVVTAVVLLGLARVIDTIGFIGPAIIIVTMIMAIGVLATKGIDLANWENYINTHDVLLASSSWFMSGVLYALWNIVMCLPFMSAMGSKAQNKTEVITGTVLGNVLFTVGTLFLVLAEGSQIDIVGEMSIPALTMAQELSPIFGVVYAIILVLAIFTTAVPLMWSVSSRLAKEKTVKFAVICLIIAVLGFFGGQLPFERLINYIYPLIGYVGFIEFAFIIWRDIKLIRGMKSGEPLPAHDEEEKKTAEK</sequence>
<feature type="transmembrane region" description="Helical" evidence="1">
    <location>
        <begin position="228"/>
        <end position="249"/>
    </location>
</feature>
<dbReference type="EMBL" id="JAOSHN010000004">
    <property type="protein sequence ID" value="MCU7379036.1"/>
    <property type="molecule type" value="Genomic_DNA"/>
</dbReference>